<name>M9R7V3_9RHOB</name>
<sequence>MDPRHLMRIAMMARKRPSKAKLIAVTIAVVAALLIFAADKFGLAPDWMSVERMRLKP</sequence>
<dbReference type="AlphaFoldDB" id="M9R7V3"/>
<evidence type="ECO:0000313" key="1">
    <source>
        <dbReference type="EMBL" id="AGI68754.1"/>
    </source>
</evidence>
<reference evidence="1 2" key="1">
    <citation type="journal article" date="2013" name="PLoS ONE">
        <title>Poles Apart: Arctic and Antarctic Octadecabacter strains Share High Genome Plasticity and a New Type of Xanthorhodopsin.</title>
        <authorList>
            <person name="Vollmers J."/>
            <person name="Voget S."/>
            <person name="Dietrich S."/>
            <person name="Gollnow K."/>
            <person name="Smits M."/>
            <person name="Meyer K."/>
            <person name="Brinkhoff T."/>
            <person name="Simon M."/>
            <person name="Daniel R."/>
        </authorList>
    </citation>
    <scope>NUCLEOTIDE SEQUENCE [LARGE SCALE GENOMIC DNA]</scope>
    <source>
        <strain evidence="1 2">307</strain>
    </source>
</reference>
<organism evidence="1 2">
    <name type="scientific">Octadecabacter antarcticus 307</name>
    <dbReference type="NCBI Taxonomy" id="391626"/>
    <lineage>
        <taxon>Bacteria</taxon>
        <taxon>Pseudomonadati</taxon>
        <taxon>Pseudomonadota</taxon>
        <taxon>Alphaproteobacteria</taxon>
        <taxon>Rhodobacterales</taxon>
        <taxon>Roseobacteraceae</taxon>
        <taxon>Octadecabacter</taxon>
    </lineage>
</organism>
<proteinExistence type="predicted"/>
<protein>
    <submittedName>
        <fullName evidence="1">Uncharacterized protein</fullName>
    </submittedName>
</protein>
<dbReference type="Proteomes" id="UP000005307">
    <property type="component" value="Chromosome"/>
</dbReference>
<dbReference type="KEGG" id="oat:OAN307_c32350"/>
<evidence type="ECO:0000313" key="2">
    <source>
        <dbReference type="Proteomes" id="UP000005307"/>
    </source>
</evidence>
<accession>M9R7V3</accession>
<keyword evidence="2" id="KW-1185">Reference proteome</keyword>
<gene>
    <name evidence="1" type="ORF">OAN307_c32350</name>
</gene>
<dbReference type="HOGENOM" id="CLU_208527_1_0_5"/>
<dbReference type="EMBL" id="CP003740">
    <property type="protein sequence ID" value="AGI68754.1"/>
    <property type="molecule type" value="Genomic_DNA"/>
</dbReference>